<accession>A0A6V7V9Z2</accession>
<dbReference type="GO" id="GO:0009791">
    <property type="term" value="P:post-embryonic development"/>
    <property type="evidence" value="ECO:0007669"/>
    <property type="project" value="UniProtKB-ARBA"/>
</dbReference>
<proteinExistence type="predicted"/>
<dbReference type="InterPro" id="IPR036236">
    <property type="entry name" value="Znf_C2H2_sf"/>
</dbReference>
<evidence type="ECO:0000256" key="3">
    <source>
        <dbReference type="ARBA" id="ARBA00022771"/>
    </source>
</evidence>
<name>A0A6V7V9Z2_MELEN</name>
<dbReference type="EMBL" id="CAJEWN010000178">
    <property type="protein sequence ID" value="CAD2171124.1"/>
    <property type="molecule type" value="Genomic_DNA"/>
</dbReference>
<protein>
    <recommendedName>
        <fullName evidence="10">BED-type domain-containing protein</fullName>
    </recommendedName>
</protein>
<dbReference type="SUPFAM" id="SSF53098">
    <property type="entry name" value="Ribonuclease H-like"/>
    <property type="match status" value="1"/>
</dbReference>
<reference evidence="11 12" key="1">
    <citation type="submission" date="2020-08" db="EMBL/GenBank/DDBJ databases">
        <authorList>
            <person name="Koutsovoulos G."/>
            <person name="Danchin GJ E."/>
        </authorList>
    </citation>
    <scope>NUCLEOTIDE SEQUENCE [LARGE SCALE GENOMIC DNA]</scope>
</reference>
<dbReference type="GO" id="GO:0008270">
    <property type="term" value="F:zinc ion binding"/>
    <property type="evidence" value="ECO:0007669"/>
    <property type="project" value="UniProtKB-KW"/>
</dbReference>
<sequence>MSLIWKYFSLSGRVAFCKSCKFSKNHPPRSPTTFLISHLSASHPELYDDFSAKRKAKEPQQQTLKRFKLLIILFLDLIENEIENEQDQSTTQKTNEFFSLFERCEKTISKQNDIEPLALELPSKKSLNAHQKAEVEVTEYLRAKKIPIECDPYGFWTGDNTVKWPILSKIATRFLSAPCTSAEAERLFSSAGLIINNLRKSLLQENAEMLLFCIIIS</sequence>
<keyword evidence="2" id="KW-0479">Metal-binding</keyword>
<keyword evidence="8" id="KW-0539">Nucleus</keyword>
<dbReference type="InterPro" id="IPR008906">
    <property type="entry name" value="HATC_C_dom"/>
</dbReference>
<dbReference type="InterPro" id="IPR052035">
    <property type="entry name" value="ZnF_BED_domain_contain"/>
</dbReference>
<dbReference type="PROSITE" id="PS50808">
    <property type="entry name" value="ZF_BED"/>
    <property type="match status" value="1"/>
</dbReference>
<keyword evidence="7" id="KW-0804">Transcription</keyword>
<evidence type="ECO:0000256" key="9">
    <source>
        <dbReference type="PROSITE-ProRule" id="PRU00027"/>
    </source>
</evidence>
<dbReference type="GO" id="GO:0005634">
    <property type="term" value="C:nucleus"/>
    <property type="evidence" value="ECO:0007669"/>
    <property type="project" value="UniProtKB-SubCell"/>
</dbReference>
<dbReference type="SUPFAM" id="SSF57667">
    <property type="entry name" value="beta-beta-alpha zinc fingers"/>
    <property type="match status" value="1"/>
</dbReference>
<evidence type="ECO:0000259" key="10">
    <source>
        <dbReference type="PROSITE" id="PS50808"/>
    </source>
</evidence>
<organism evidence="11 12">
    <name type="scientific">Meloidogyne enterolobii</name>
    <name type="common">Root-knot nematode worm</name>
    <name type="synonym">Meloidogyne mayaguensis</name>
    <dbReference type="NCBI Taxonomy" id="390850"/>
    <lineage>
        <taxon>Eukaryota</taxon>
        <taxon>Metazoa</taxon>
        <taxon>Ecdysozoa</taxon>
        <taxon>Nematoda</taxon>
        <taxon>Chromadorea</taxon>
        <taxon>Rhabditida</taxon>
        <taxon>Tylenchina</taxon>
        <taxon>Tylenchomorpha</taxon>
        <taxon>Tylenchoidea</taxon>
        <taxon>Meloidogynidae</taxon>
        <taxon>Meloidogyninae</taxon>
        <taxon>Meloidogyne</taxon>
    </lineage>
</organism>
<evidence type="ECO:0000256" key="1">
    <source>
        <dbReference type="ARBA" id="ARBA00004123"/>
    </source>
</evidence>
<evidence type="ECO:0000256" key="8">
    <source>
        <dbReference type="ARBA" id="ARBA00023242"/>
    </source>
</evidence>
<comment type="caution">
    <text evidence="11">The sequence shown here is derived from an EMBL/GenBank/DDBJ whole genome shotgun (WGS) entry which is preliminary data.</text>
</comment>
<dbReference type="Proteomes" id="UP000580250">
    <property type="component" value="Unassembled WGS sequence"/>
</dbReference>
<keyword evidence="3 9" id="KW-0863">Zinc-finger</keyword>
<dbReference type="InterPro" id="IPR003656">
    <property type="entry name" value="Znf_BED"/>
</dbReference>
<dbReference type="PANTHER" id="PTHR46481:SF10">
    <property type="entry name" value="ZINC FINGER BED DOMAIN-CONTAINING PROTEIN 39"/>
    <property type="match status" value="1"/>
</dbReference>
<dbReference type="InterPro" id="IPR012337">
    <property type="entry name" value="RNaseH-like_sf"/>
</dbReference>
<evidence type="ECO:0000313" key="11">
    <source>
        <dbReference type="EMBL" id="CAD2171124.1"/>
    </source>
</evidence>
<dbReference type="Pfam" id="PF05699">
    <property type="entry name" value="Dimer_Tnp_hAT"/>
    <property type="match status" value="1"/>
</dbReference>
<dbReference type="PANTHER" id="PTHR46481">
    <property type="entry name" value="ZINC FINGER BED DOMAIN-CONTAINING PROTEIN 4"/>
    <property type="match status" value="1"/>
</dbReference>
<evidence type="ECO:0000256" key="5">
    <source>
        <dbReference type="ARBA" id="ARBA00023015"/>
    </source>
</evidence>
<comment type="subcellular location">
    <subcellularLocation>
        <location evidence="1">Nucleus</location>
    </subcellularLocation>
</comment>
<evidence type="ECO:0000256" key="6">
    <source>
        <dbReference type="ARBA" id="ARBA00023125"/>
    </source>
</evidence>
<gene>
    <name evidence="11" type="ORF">MENT_LOCUS22565</name>
</gene>
<dbReference type="OrthoDB" id="5865631at2759"/>
<dbReference type="AlphaFoldDB" id="A0A6V7V9Z2"/>
<evidence type="ECO:0000256" key="2">
    <source>
        <dbReference type="ARBA" id="ARBA00022723"/>
    </source>
</evidence>
<evidence type="ECO:0000256" key="7">
    <source>
        <dbReference type="ARBA" id="ARBA00023163"/>
    </source>
</evidence>
<keyword evidence="4" id="KW-0862">Zinc</keyword>
<evidence type="ECO:0000256" key="4">
    <source>
        <dbReference type="ARBA" id="ARBA00022833"/>
    </source>
</evidence>
<evidence type="ECO:0000313" key="12">
    <source>
        <dbReference type="Proteomes" id="UP000580250"/>
    </source>
</evidence>
<feature type="domain" description="BED-type" evidence="10">
    <location>
        <begin position="1"/>
        <end position="50"/>
    </location>
</feature>
<keyword evidence="6" id="KW-0238">DNA-binding</keyword>
<keyword evidence="5" id="KW-0805">Transcription regulation</keyword>
<dbReference type="GO" id="GO:0003677">
    <property type="term" value="F:DNA binding"/>
    <property type="evidence" value="ECO:0007669"/>
    <property type="project" value="UniProtKB-KW"/>
</dbReference>
<dbReference type="GO" id="GO:0046983">
    <property type="term" value="F:protein dimerization activity"/>
    <property type="evidence" value="ECO:0007669"/>
    <property type="project" value="InterPro"/>
</dbReference>